<evidence type="ECO:0000313" key="11">
    <source>
        <dbReference type="Proteomes" id="UP000276133"/>
    </source>
</evidence>
<keyword evidence="4 7" id="KW-0812">Transmembrane</keyword>
<evidence type="ECO:0000256" key="8">
    <source>
        <dbReference type="RuleBase" id="RU000488"/>
    </source>
</evidence>
<name>A0A3M7Q022_BRAPC</name>
<dbReference type="SUPFAM" id="SSF103506">
    <property type="entry name" value="Mitochondrial carrier"/>
    <property type="match status" value="1"/>
</dbReference>
<dbReference type="STRING" id="10195.A0A3M7Q022"/>
<keyword evidence="11" id="KW-1185">Reference proteome</keyword>
<reference evidence="10 11" key="1">
    <citation type="journal article" date="2018" name="Sci. Rep.">
        <title>Genomic signatures of local adaptation to the degree of environmental predictability in rotifers.</title>
        <authorList>
            <person name="Franch-Gras L."/>
            <person name="Hahn C."/>
            <person name="Garcia-Roger E.M."/>
            <person name="Carmona M.J."/>
            <person name="Serra M."/>
            <person name="Gomez A."/>
        </authorList>
    </citation>
    <scope>NUCLEOTIDE SEQUENCE [LARGE SCALE GENOMIC DNA]</scope>
    <source>
        <strain evidence="10">HYR1</strain>
    </source>
</reference>
<dbReference type="OrthoDB" id="270584at2759"/>
<evidence type="ECO:0000256" key="6">
    <source>
        <dbReference type="ARBA" id="ARBA00023136"/>
    </source>
</evidence>
<keyword evidence="3 8" id="KW-0813">Transport</keyword>
<dbReference type="EMBL" id="REGN01007952">
    <property type="protein sequence ID" value="RNA04807.1"/>
    <property type="molecule type" value="Genomic_DNA"/>
</dbReference>
<dbReference type="PROSITE" id="PS50920">
    <property type="entry name" value="SOLCAR"/>
    <property type="match status" value="3"/>
</dbReference>
<dbReference type="InterPro" id="IPR018108">
    <property type="entry name" value="MCP_transmembrane"/>
</dbReference>
<evidence type="ECO:0000256" key="4">
    <source>
        <dbReference type="ARBA" id="ARBA00022692"/>
    </source>
</evidence>
<keyword evidence="9" id="KW-1133">Transmembrane helix</keyword>
<dbReference type="PANTHER" id="PTHR24089">
    <property type="entry name" value="SOLUTE CARRIER FAMILY 25"/>
    <property type="match status" value="1"/>
</dbReference>
<dbReference type="GO" id="GO:0016020">
    <property type="term" value="C:membrane"/>
    <property type="evidence" value="ECO:0007669"/>
    <property type="project" value="UniProtKB-SubCell"/>
</dbReference>
<comment type="similarity">
    <text evidence="2 8">Belongs to the mitochondrial carrier (TC 2.A.29) family.</text>
</comment>
<dbReference type="GO" id="GO:0055085">
    <property type="term" value="P:transmembrane transport"/>
    <property type="evidence" value="ECO:0007669"/>
    <property type="project" value="InterPro"/>
</dbReference>
<proteinExistence type="inferred from homology"/>
<evidence type="ECO:0000256" key="2">
    <source>
        <dbReference type="ARBA" id="ARBA00006375"/>
    </source>
</evidence>
<accession>A0A3M7Q022</accession>
<evidence type="ECO:0000256" key="7">
    <source>
        <dbReference type="PROSITE-ProRule" id="PRU00282"/>
    </source>
</evidence>
<comment type="subcellular location">
    <subcellularLocation>
        <location evidence="1">Membrane</location>
        <topology evidence="1">Multi-pass membrane protein</topology>
    </subcellularLocation>
</comment>
<protein>
    <submittedName>
        <fullName evidence="10">Calcium-binding mitochondrial carrier S-2-like</fullName>
    </submittedName>
</protein>
<dbReference type="Pfam" id="PF00153">
    <property type="entry name" value="Mito_carr"/>
    <property type="match status" value="3"/>
</dbReference>
<evidence type="ECO:0000256" key="1">
    <source>
        <dbReference type="ARBA" id="ARBA00004141"/>
    </source>
</evidence>
<feature type="transmembrane region" description="Helical" evidence="9">
    <location>
        <begin position="242"/>
        <end position="262"/>
    </location>
</feature>
<dbReference type="PRINTS" id="PR00926">
    <property type="entry name" value="MITOCARRIER"/>
</dbReference>
<keyword evidence="5" id="KW-0677">Repeat</keyword>
<sequence>MQPSAKSKSAFLVNEIVKSRQRKNSTSSLPLAIPKLKDFESEKQFRFLIEFGAGAASGAISRTLTAPIDRLRTVYQVESVDRNHGELNLRKVWTWMLNEGKWTGLWRGNFVNVVKTAPESAFRFAAYEKFKQLLNKDKASVSFKEKFLCGSAAGFVSTLILYPLKTVKTLMNLGATGEYKSICDCIYKTYAKFGLRSFYRGLIANSIAIVPSTGIDLATYETLKKVYSNAREKNEPNIVEKLILGTFSSCFGNLIVYPLLFARTRLQSNRNPCEKTLSLLMQVWKKDGLPGVYRGFFLHILKIGPAAKIDSKLRSKTKPNRSELILKKRGG</sequence>
<comment type="caution">
    <text evidence="10">The sequence shown here is derived from an EMBL/GenBank/DDBJ whole genome shotgun (WGS) entry which is preliminary data.</text>
</comment>
<keyword evidence="6 7" id="KW-0472">Membrane</keyword>
<dbReference type="InterPro" id="IPR023395">
    <property type="entry name" value="MCP_dom_sf"/>
</dbReference>
<organism evidence="10 11">
    <name type="scientific">Brachionus plicatilis</name>
    <name type="common">Marine rotifer</name>
    <name type="synonym">Brachionus muelleri</name>
    <dbReference type="NCBI Taxonomy" id="10195"/>
    <lineage>
        <taxon>Eukaryota</taxon>
        <taxon>Metazoa</taxon>
        <taxon>Spiralia</taxon>
        <taxon>Gnathifera</taxon>
        <taxon>Rotifera</taxon>
        <taxon>Eurotatoria</taxon>
        <taxon>Monogononta</taxon>
        <taxon>Pseudotrocha</taxon>
        <taxon>Ploima</taxon>
        <taxon>Brachionidae</taxon>
        <taxon>Brachionus</taxon>
    </lineage>
</organism>
<evidence type="ECO:0000256" key="5">
    <source>
        <dbReference type="ARBA" id="ARBA00022737"/>
    </source>
</evidence>
<feature type="repeat" description="Solcar" evidence="7">
    <location>
        <begin position="141"/>
        <end position="226"/>
    </location>
</feature>
<dbReference type="AlphaFoldDB" id="A0A3M7Q022"/>
<feature type="repeat" description="Solcar" evidence="7">
    <location>
        <begin position="236"/>
        <end position="320"/>
    </location>
</feature>
<dbReference type="Proteomes" id="UP000276133">
    <property type="component" value="Unassembled WGS sequence"/>
</dbReference>
<dbReference type="Gene3D" id="1.50.40.10">
    <property type="entry name" value="Mitochondrial carrier domain"/>
    <property type="match status" value="1"/>
</dbReference>
<evidence type="ECO:0000313" key="10">
    <source>
        <dbReference type="EMBL" id="RNA04807.1"/>
    </source>
</evidence>
<gene>
    <name evidence="10" type="ORF">BpHYR1_043128</name>
</gene>
<evidence type="ECO:0000256" key="3">
    <source>
        <dbReference type="ARBA" id="ARBA00022448"/>
    </source>
</evidence>
<evidence type="ECO:0000256" key="9">
    <source>
        <dbReference type="SAM" id="Phobius"/>
    </source>
</evidence>
<feature type="repeat" description="Solcar" evidence="7">
    <location>
        <begin position="45"/>
        <end position="133"/>
    </location>
</feature>
<dbReference type="InterPro" id="IPR002067">
    <property type="entry name" value="MCP"/>
</dbReference>